<dbReference type="InterPro" id="IPR010310">
    <property type="entry name" value="T7SS_ESAT-6-like"/>
</dbReference>
<proteinExistence type="inferred from homology"/>
<organism evidence="2 3">
    <name type="scientific">Georgenia faecalis</name>
    <dbReference type="NCBI Taxonomy" id="2483799"/>
    <lineage>
        <taxon>Bacteria</taxon>
        <taxon>Bacillati</taxon>
        <taxon>Actinomycetota</taxon>
        <taxon>Actinomycetes</taxon>
        <taxon>Micrococcales</taxon>
        <taxon>Bogoriellaceae</taxon>
        <taxon>Georgenia</taxon>
    </lineage>
</organism>
<dbReference type="InterPro" id="IPR036689">
    <property type="entry name" value="ESAT-6-like_sf"/>
</dbReference>
<accession>A0ABV9D4Y2</accession>
<evidence type="ECO:0000313" key="3">
    <source>
        <dbReference type="Proteomes" id="UP001595955"/>
    </source>
</evidence>
<dbReference type="Pfam" id="PF06013">
    <property type="entry name" value="WXG100"/>
    <property type="match status" value="1"/>
</dbReference>
<dbReference type="SUPFAM" id="SSF140453">
    <property type="entry name" value="EsxAB dimer-like"/>
    <property type="match status" value="1"/>
</dbReference>
<sequence>MSRYQVDSAEVAHSAALARQSAALIHAEVASMMAQLTTLQGTWSGAAASSFAAVAEDWRHTQQLVEASLAQITEALDAAAQTYADAESSAHGLFAR</sequence>
<dbReference type="EMBL" id="JBHSGF010000001">
    <property type="protein sequence ID" value="MFC4553810.1"/>
    <property type="molecule type" value="Genomic_DNA"/>
</dbReference>
<dbReference type="NCBIfam" id="TIGR03930">
    <property type="entry name" value="WXG100_ESAT6"/>
    <property type="match status" value="1"/>
</dbReference>
<gene>
    <name evidence="2" type="ORF">ACFO3F_00995</name>
</gene>
<protein>
    <recommendedName>
        <fullName evidence="1">ESAT-6-like protein</fullName>
    </recommendedName>
</protein>
<evidence type="ECO:0000256" key="1">
    <source>
        <dbReference type="RuleBase" id="RU362001"/>
    </source>
</evidence>
<comment type="caution">
    <text evidence="2">The sequence shown here is derived from an EMBL/GenBank/DDBJ whole genome shotgun (WGS) entry which is preliminary data.</text>
</comment>
<dbReference type="Gene3D" id="1.10.287.1060">
    <property type="entry name" value="ESAT-6-like"/>
    <property type="match status" value="1"/>
</dbReference>
<comment type="similarity">
    <text evidence="1">Belongs to the WXG100 family.</text>
</comment>
<evidence type="ECO:0000313" key="2">
    <source>
        <dbReference type="EMBL" id="MFC4553810.1"/>
    </source>
</evidence>
<dbReference type="RefSeq" id="WP_122823050.1">
    <property type="nucleotide sequence ID" value="NZ_CP033325.1"/>
</dbReference>
<name>A0ABV9D4Y2_9MICO</name>
<reference evidence="3" key="1">
    <citation type="journal article" date="2019" name="Int. J. Syst. Evol. Microbiol.">
        <title>The Global Catalogue of Microorganisms (GCM) 10K type strain sequencing project: providing services to taxonomists for standard genome sequencing and annotation.</title>
        <authorList>
            <consortium name="The Broad Institute Genomics Platform"/>
            <consortium name="The Broad Institute Genome Sequencing Center for Infectious Disease"/>
            <person name="Wu L."/>
            <person name="Ma J."/>
        </authorList>
    </citation>
    <scope>NUCLEOTIDE SEQUENCE [LARGE SCALE GENOMIC DNA]</scope>
    <source>
        <strain evidence="3">JCM 3369</strain>
    </source>
</reference>
<keyword evidence="3" id="KW-1185">Reference proteome</keyword>
<dbReference type="Proteomes" id="UP001595955">
    <property type="component" value="Unassembled WGS sequence"/>
</dbReference>